<sequence length="187" mass="21041">MEKRIVKEQNQQYEEPTIPFAHKFQKGKARALSSGRVVEDPGVWKVTKQKSPISQPPLLENKFAALAEDFSTNEASSIEQENALAIMEIPKPLQTNEQFMVHSPNKVLHDIITHDVGEVECNISDSNQIAKGIVETEEFDDMWDAIPLEGDVLPRLLTNARKGKKNCNGDKVTRVQPKRSKSVSSYQ</sequence>
<dbReference type="EMBL" id="JAWPEI010000042">
    <property type="protein sequence ID" value="KAK4706902.1"/>
    <property type="molecule type" value="Genomic_DNA"/>
</dbReference>
<proteinExistence type="predicted"/>
<dbReference type="Proteomes" id="UP001311915">
    <property type="component" value="Unassembled WGS sequence"/>
</dbReference>
<evidence type="ECO:0000256" key="1">
    <source>
        <dbReference type="SAM" id="MobiDB-lite"/>
    </source>
</evidence>
<accession>A0AAV9K3V8</accession>
<dbReference type="AlphaFoldDB" id="A0AAV9K3V8"/>
<evidence type="ECO:0000313" key="2">
    <source>
        <dbReference type="EMBL" id="KAK4706902.1"/>
    </source>
</evidence>
<comment type="caution">
    <text evidence="2">The sequence shown here is derived from an EMBL/GenBank/DDBJ whole genome shotgun (WGS) entry which is preliminary data.</text>
</comment>
<organism evidence="2 3">
    <name type="scientific">Solanum pinnatisectum</name>
    <name type="common">tansyleaf nightshade</name>
    <dbReference type="NCBI Taxonomy" id="50273"/>
    <lineage>
        <taxon>Eukaryota</taxon>
        <taxon>Viridiplantae</taxon>
        <taxon>Streptophyta</taxon>
        <taxon>Embryophyta</taxon>
        <taxon>Tracheophyta</taxon>
        <taxon>Spermatophyta</taxon>
        <taxon>Magnoliopsida</taxon>
        <taxon>eudicotyledons</taxon>
        <taxon>Gunneridae</taxon>
        <taxon>Pentapetalae</taxon>
        <taxon>asterids</taxon>
        <taxon>lamiids</taxon>
        <taxon>Solanales</taxon>
        <taxon>Solanaceae</taxon>
        <taxon>Solanoideae</taxon>
        <taxon>Solaneae</taxon>
        <taxon>Solanum</taxon>
    </lineage>
</organism>
<keyword evidence="3" id="KW-1185">Reference proteome</keyword>
<gene>
    <name evidence="2" type="ORF">R3W88_033545</name>
</gene>
<evidence type="ECO:0000313" key="3">
    <source>
        <dbReference type="Proteomes" id="UP001311915"/>
    </source>
</evidence>
<reference evidence="2 3" key="1">
    <citation type="submission" date="2023-10" db="EMBL/GenBank/DDBJ databases">
        <title>Genome-Wide Identification Analysis in wild type Solanum Pinnatisectum Reveals Some Genes Defensing Phytophthora Infestans.</title>
        <authorList>
            <person name="Sun C."/>
        </authorList>
    </citation>
    <scope>NUCLEOTIDE SEQUENCE [LARGE SCALE GENOMIC DNA]</scope>
    <source>
        <strain evidence="2">LQN</strain>
        <tissue evidence="2">Leaf</tissue>
    </source>
</reference>
<feature type="region of interest" description="Disordered" evidence="1">
    <location>
        <begin position="163"/>
        <end position="187"/>
    </location>
</feature>
<name>A0AAV9K3V8_9SOLN</name>
<protein>
    <submittedName>
        <fullName evidence="2">Uncharacterized protein</fullName>
    </submittedName>
</protein>